<dbReference type="EMBL" id="NNRL01000157">
    <property type="protein sequence ID" value="OYR13528.1"/>
    <property type="molecule type" value="Genomic_DNA"/>
</dbReference>
<comment type="caution">
    <text evidence="1">The sequence shown here is derived from an EMBL/GenBank/DDBJ whole genome shotgun (WGS) entry which is preliminary data.</text>
</comment>
<dbReference type="AlphaFoldDB" id="A0A256FFG9"/>
<accession>A0A256FFG9</accession>
<reference evidence="1 2" key="1">
    <citation type="submission" date="2017-07" db="EMBL/GenBank/DDBJ databases">
        <title>Phylogenetic study on the rhizospheric bacterium Ochrobactrum sp. A44.</title>
        <authorList>
            <person name="Krzyzanowska D.M."/>
            <person name="Ossowicki A."/>
            <person name="Rajewska M."/>
            <person name="Maciag T."/>
            <person name="Kaczynski Z."/>
            <person name="Czerwicka M."/>
            <person name="Jafra S."/>
        </authorList>
    </citation>
    <scope>NUCLEOTIDE SEQUENCE [LARGE SCALE GENOMIC DNA]</scope>
    <source>
        <strain evidence="1 2">OgA9a</strain>
    </source>
</reference>
<name>A0A256FFG9_9HYPH</name>
<evidence type="ECO:0000313" key="2">
    <source>
        <dbReference type="Proteomes" id="UP000216478"/>
    </source>
</evidence>
<dbReference type="Proteomes" id="UP000216478">
    <property type="component" value="Unassembled WGS sequence"/>
</dbReference>
<evidence type="ECO:0000313" key="1">
    <source>
        <dbReference type="EMBL" id="OYR13528.1"/>
    </source>
</evidence>
<sequence length="45" mass="4857">MIDLVVMKMTSETRTTLTLLSAGLIAAMLVLGADMSWADVARVLF</sequence>
<keyword evidence="2" id="KW-1185">Reference proteome</keyword>
<gene>
    <name evidence="1" type="ORF">CEV33_0324</name>
</gene>
<proteinExistence type="predicted"/>
<protein>
    <submittedName>
        <fullName evidence="1">Uncharacterized protein</fullName>
    </submittedName>
</protein>
<organism evidence="1 2">
    <name type="scientific">Brucella grignonensis</name>
    <dbReference type="NCBI Taxonomy" id="94627"/>
    <lineage>
        <taxon>Bacteria</taxon>
        <taxon>Pseudomonadati</taxon>
        <taxon>Pseudomonadota</taxon>
        <taxon>Alphaproteobacteria</taxon>
        <taxon>Hyphomicrobiales</taxon>
        <taxon>Brucellaceae</taxon>
        <taxon>Brucella/Ochrobactrum group</taxon>
        <taxon>Brucella</taxon>
    </lineage>
</organism>